<name>A0ABV6B7R4_9GAMM</name>
<evidence type="ECO:0000313" key="3">
    <source>
        <dbReference type="Proteomes" id="UP001589813"/>
    </source>
</evidence>
<gene>
    <name evidence="2" type="ORF">ACFFJP_00975</name>
</gene>
<accession>A0ABV6B7R4</accession>
<feature type="chain" id="PRO_5045808655" description="VCBS repeat-containing protein" evidence="1">
    <location>
        <begin position="20"/>
        <end position="477"/>
    </location>
</feature>
<keyword evidence="3" id="KW-1185">Reference proteome</keyword>
<proteinExistence type="predicted"/>
<evidence type="ECO:0008006" key="4">
    <source>
        <dbReference type="Google" id="ProtNLM"/>
    </source>
</evidence>
<comment type="caution">
    <text evidence="2">The sequence shown here is derived from an EMBL/GenBank/DDBJ whole genome shotgun (WGS) entry which is preliminary data.</text>
</comment>
<protein>
    <recommendedName>
        <fullName evidence="4">VCBS repeat-containing protein</fullName>
    </recommendedName>
</protein>
<organism evidence="2 3">
    <name type="scientific">Rheinheimera tilapiae</name>
    <dbReference type="NCBI Taxonomy" id="875043"/>
    <lineage>
        <taxon>Bacteria</taxon>
        <taxon>Pseudomonadati</taxon>
        <taxon>Pseudomonadota</taxon>
        <taxon>Gammaproteobacteria</taxon>
        <taxon>Chromatiales</taxon>
        <taxon>Chromatiaceae</taxon>
        <taxon>Rheinheimera</taxon>
    </lineage>
</organism>
<sequence length="477" mass="52398">MLRWVLLAFSCTFTAVVAAADGQWHAGEYQVLLQTRSAVAPENATEPESCVRVLKDGQELYQRCEMHLTVGTAEDNDYQITDQTGDGIPDLVLSSWSGGAHCCRTVYLLQLGTTVREVQVFDAKHSDGVTFRNLDTDAPLELAGMADWSYAYKFGSFSSSYARPSVWQPVGDHYEIDTGSLSQPALSASEFSKRVSEFQANEEWQYQRVPAPLVFTALELATAGHLMQAIALVQESQPEAKPDSAAIRFLAQLTDVLYESEWWREYIYLNLSSAVRLQRDSIVQVPSGVVVGREKSTATNYAIGVRPAHDSNYFAYQADGIALHKVAAASQRVAAIQVEFEKDDRGHYQSQLKLKKSQAPTPVTKSFTMEYVNHIKSLNAAIMAPSPATPGKHSLAAAAVQPLTTKCPAAVLTIQTEQFLGKTYSRLQVQAPERQSLLLPWGSNLEYLSCEPGQPLLVGLLTCRGNGYCGQALVAQF</sequence>
<evidence type="ECO:0000256" key="1">
    <source>
        <dbReference type="SAM" id="SignalP"/>
    </source>
</evidence>
<dbReference type="RefSeq" id="WP_377239486.1">
    <property type="nucleotide sequence ID" value="NZ_JBHLXP010000001.1"/>
</dbReference>
<reference evidence="2 3" key="1">
    <citation type="submission" date="2024-09" db="EMBL/GenBank/DDBJ databases">
        <authorList>
            <person name="Sun Q."/>
            <person name="Mori K."/>
        </authorList>
    </citation>
    <scope>NUCLEOTIDE SEQUENCE [LARGE SCALE GENOMIC DNA]</scope>
    <source>
        <strain evidence="2 3">KCTC 23315</strain>
    </source>
</reference>
<dbReference type="EMBL" id="JBHLXP010000001">
    <property type="protein sequence ID" value="MFC0046857.1"/>
    <property type="molecule type" value="Genomic_DNA"/>
</dbReference>
<feature type="signal peptide" evidence="1">
    <location>
        <begin position="1"/>
        <end position="19"/>
    </location>
</feature>
<dbReference type="Proteomes" id="UP001589813">
    <property type="component" value="Unassembled WGS sequence"/>
</dbReference>
<evidence type="ECO:0000313" key="2">
    <source>
        <dbReference type="EMBL" id="MFC0046857.1"/>
    </source>
</evidence>
<keyword evidence="1" id="KW-0732">Signal</keyword>